<dbReference type="AlphaFoldDB" id="A0A816IQ16"/>
<dbReference type="InterPro" id="IPR009060">
    <property type="entry name" value="UBA-like_sf"/>
</dbReference>
<evidence type="ECO:0000313" key="4">
    <source>
        <dbReference type="EMBL" id="CAF1725957.1"/>
    </source>
</evidence>
<proteinExistence type="predicted"/>
<dbReference type="PROSITE" id="PS50330">
    <property type="entry name" value="UIM"/>
    <property type="match status" value="1"/>
</dbReference>
<feature type="compositionally biased region" description="Low complexity" evidence="2">
    <location>
        <begin position="532"/>
        <end position="541"/>
    </location>
</feature>
<evidence type="ECO:0000259" key="3">
    <source>
        <dbReference type="PROSITE" id="PS50030"/>
    </source>
</evidence>
<feature type="compositionally biased region" description="Acidic residues" evidence="2">
    <location>
        <begin position="315"/>
        <end position="334"/>
    </location>
</feature>
<reference evidence="4" key="1">
    <citation type="submission" date="2021-01" db="EMBL/GenBank/DDBJ databases">
        <authorList>
            <consortium name="Genoscope - CEA"/>
            <person name="William W."/>
        </authorList>
    </citation>
    <scope>NUCLEOTIDE SEQUENCE</scope>
</reference>
<feature type="region of interest" description="Disordered" evidence="2">
    <location>
        <begin position="529"/>
        <end position="548"/>
    </location>
</feature>
<feature type="region of interest" description="Disordered" evidence="2">
    <location>
        <begin position="315"/>
        <end position="336"/>
    </location>
</feature>
<dbReference type="PROSITE" id="PS50030">
    <property type="entry name" value="UBA"/>
    <property type="match status" value="1"/>
</dbReference>
<feature type="domain" description="UBA" evidence="3">
    <location>
        <begin position="52"/>
        <end position="93"/>
    </location>
</feature>
<organism evidence="4">
    <name type="scientific">Brassica napus</name>
    <name type="common">Rape</name>
    <dbReference type="NCBI Taxonomy" id="3708"/>
    <lineage>
        <taxon>Eukaryota</taxon>
        <taxon>Viridiplantae</taxon>
        <taxon>Streptophyta</taxon>
        <taxon>Embryophyta</taxon>
        <taxon>Tracheophyta</taxon>
        <taxon>Spermatophyta</taxon>
        <taxon>Magnoliopsida</taxon>
        <taxon>eudicotyledons</taxon>
        <taxon>Gunneridae</taxon>
        <taxon>Pentapetalae</taxon>
        <taxon>rosids</taxon>
        <taxon>malvids</taxon>
        <taxon>Brassicales</taxon>
        <taxon>Brassicaceae</taxon>
        <taxon>Brassiceae</taxon>
        <taxon>Brassica</taxon>
    </lineage>
</organism>
<dbReference type="CDD" id="cd14327">
    <property type="entry name" value="UBA_atUPL1_2_like"/>
    <property type="match status" value="1"/>
</dbReference>
<sequence>METDDVRGKQDEKEDTDHAWIYGPLAGYGKLMDHLVTSSLGGSGSARVTGPPPSETTISTIVEMGFSRSRAEEALRQVGSNSVELAMEWLFSHPEEIQEDDELSRALAMSLGNSESDTKENVVDETREQIEAEIVSLPPVEELITTCTKLLQMKEPLAFPVRDLLVLICSENNGEHRSGVISCLLSRIKDCCPVFDDTKNNLLSALLHVLALILHEDAGRGDTTADASEAGEIMLRSNHDSMTADHAENFGGSHTFVGSEDVTDDMEHDQDLDEGFAAGGDDYMQEAAEDARGLENGIGSMGIEFEMHTHVPENLDEEEDEEMSEDEEDEDDEDRVILRHDVQPAIRSRRANLSLVPSSTGREASLYSVTEVPENSGHEAEQDNPPEEQPVNRDVASSSIDPAFLDALPEGLRAEVLSAQQGVPPLVSRRVLETLTYLARNHIYVAKILLQSRLSLPSLQGSVPSDKARGKAVVVSDDHMSRTQQEPESVAFALLLSLLNQPLYLRSVAHLEQLLNLLEVIIDNAERKSESADGSDGSASEQQSTHQALEVENNSENHDMVSGTVPAGTVTKPIVSSGSSSNRAESECDVHTVLLNLPQSELCLLCSLLAREGLSDNAYTLVAEVLKKLVAIAPSHCHLFITELANAIQSLTRSAISELHMFGEAVKTLLSTTSSDGSGVLRVLQALSSLVDSLLITKEKNSRACCCVFSAIEHQFSFGTSVAGVEQLHMQN</sequence>
<dbReference type="InterPro" id="IPR015940">
    <property type="entry name" value="UBA"/>
</dbReference>
<dbReference type="Gene3D" id="1.10.8.10">
    <property type="entry name" value="DNA helicase RuvA subunit, C-terminal domain"/>
    <property type="match status" value="1"/>
</dbReference>
<evidence type="ECO:0000256" key="2">
    <source>
        <dbReference type="SAM" id="MobiDB-lite"/>
    </source>
</evidence>
<dbReference type="Pfam" id="PF22562">
    <property type="entry name" value="UBA_7"/>
    <property type="match status" value="1"/>
</dbReference>
<protein>
    <submittedName>
        <fullName evidence="4">(rape) hypothetical protein</fullName>
    </submittedName>
</protein>
<dbReference type="Proteomes" id="UP001295469">
    <property type="component" value="Chromosome C09"/>
</dbReference>
<dbReference type="SMART" id="SM00165">
    <property type="entry name" value="UBA"/>
    <property type="match status" value="1"/>
</dbReference>
<dbReference type="FunFam" id="1.10.8.10:FF:000067">
    <property type="entry name" value="E3 ubiquitin-protein ligase UPL1"/>
    <property type="match status" value="1"/>
</dbReference>
<dbReference type="InterPro" id="IPR003903">
    <property type="entry name" value="UIM_dom"/>
</dbReference>
<evidence type="ECO:0000256" key="1">
    <source>
        <dbReference type="ARBA" id="ARBA00022679"/>
    </source>
</evidence>
<dbReference type="SUPFAM" id="SSF46934">
    <property type="entry name" value="UBA-like"/>
    <property type="match status" value="1"/>
</dbReference>
<gene>
    <name evidence="4" type="ORF">DARMORV10_C09P22590.1</name>
</gene>
<keyword evidence="1" id="KW-0808">Transferase</keyword>
<name>A0A816IQ16_BRANA</name>
<dbReference type="GO" id="GO:0016740">
    <property type="term" value="F:transferase activity"/>
    <property type="evidence" value="ECO:0007669"/>
    <property type="project" value="UniProtKB-KW"/>
</dbReference>
<dbReference type="InterPro" id="IPR025527">
    <property type="entry name" value="HUWE1/Rev1_UBM"/>
</dbReference>
<feature type="region of interest" description="Disordered" evidence="2">
    <location>
        <begin position="353"/>
        <end position="395"/>
    </location>
</feature>
<dbReference type="Pfam" id="PF14377">
    <property type="entry name" value="UBM"/>
    <property type="match status" value="1"/>
</dbReference>
<accession>A0A816IQ16</accession>
<dbReference type="EMBL" id="HG994373">
    <property type="protein sequence ID" value="CAF1725957.1"/>
    <property type="molecule type" value="Genomic_DNA"/>
</dbReference>